<dbReference type="PANTHER" id="PTHR47506:SF6">
    <property type="entry name" value="HTH-TYPE TRANSCRIPTIONAL REPRESSOR NEMR"/>
    <property type="match status" value="1"/>
</dbReference>
<evidence type="ECO:0000256" key="3">
    <source>
        <dbReference type="ARBA" id="ARBA00023125"/>
    </source>
</evidence>
<feature type="DNA-binding region" description="H-T-H motif" evidence="5">
    <location>
        <begin position="62"/>
        <end position="81"/>
    </location>
</feature>
<evidence type="ECO:0000256" key="2">
    <source>
        <dbReference type="ARBA" id="ARBA00023015"/>
    </source>
</evidence>
<evidence type="ECO:0000259" key="7">
    <source>
        <dbReference type="PROSITE" id="PS50977"/>
    </source>
</evidence>
<evidence type="ECO:0000313" key="9">
    <source>
        <dbReference type="Proteomes" id="UP000282837"/>
    </source>
</evidence>
<keyword evidence="1" id="KW-0678">Repressor</keyword>
<name>A0A3S2UT75_9SPHN</name>
<dbReference type="Proteomes" id="UP000282837">
    <property type="component" value="Unassembled WGS sequence"/>
</dbReference>
<dbReference type="Pfam" id="PF13977">
    <property type="entry name" value="TetR_C_6"/>
    <property type="match status" value="1"/>
</dbReference>
<evidence type="ECO:0000256" key="6">
    <source>
        <dbReference type="SAM" id="MobiDB-lite"/>
    </source>
</evidence>
<dbReference type="OrthoDB" id="7505659at2"/>
<accession>A0A3S2UT75</accession>
<dbReference type="InterPro" id="IPR009057">
    <property type="entry name" value="Homeodomain-like_sf"/>
</dbReference>
<organism evidence="8 9">
    <name type="scientific">Novosphingobium umbonatum</name>
    <dbReference type="NCBI Taxonomy" id="1908524"/>
    <lineage>
        <taxon>Bacteria</taxon>
        <taxon>Pseudomonadati</taxon>
        <taxon>Pseudomonadota</taxon>
        <taxon>Alphaproteobacteria</taxon>
        <taxon>Sphingomonadales</taxon>
        <taxon>Sphingomonadaceae</taxon>
        <taxon>Novosphingobium</taxon>
    </lineage>
</organism>
<sequence>MKEGELDRLPPLPPDHKPSSELRPKRAGVAVVGTSPKGAARREEILQGLMGKIARQELRNPSLREIGRSLKIEPAHILYYFGSREALLQSVIMRWDEEARAAAPDQVVTLDGFANLLKRNIAIPGVVHLYLNFAAEAVDPAHPAHDFFRQRFDRVAMALSQRIEEEQAQGRIAGHIDPQSTARQLIAMADGLQLQSLVNPGVNALQYMLDAISQLRRP</sequence>
<dbReference type="AlphaFoldDB" id="A0A3S2UT75"/>
<reference evidence="8 9" key="1">
    <citation type="submission" date="2019-01" db="EMBL/GenBank/DDBJ databases">
        <authorList>
            <person name="Chen W.-M."/>
        </authorList>
    </citation>
    <scope>NUCLEOTIDE SEQUENCE [LARGE SCALE GENOMIC DNA]</scope>
    <source>
        <strain evidence="8 9">FSY-9</strain>
    </source>
</reference>
<comment type="caution">
    <text evidence="8">The sequence shown here is derived from an EMBL/GenBank/DDBJ whole genome shotgun (WGS) entry which is preliminary data.</text>
</comment>
<keyword evidence="4" id="KW-0804">Transcription</keyword>
<proteinExistence type="predicted"/>
<dbReference type="EMBL" id="SACO01000004">
    <property type="protein sequence ID" value="RVU05684.1"/>
    <property type="molecule type" value="Genomic_DNA"/>
</dbReference>
<feature type="region of interest" description="Disordered" evidence="6">
    <location>
        <begin position="1"/>
        <end position="34"/>
    </location>
</feature>
<dbReference type="RefSeq" id="WP_127707559.1">
    <property type="nucleotide sequence ID" value="NZ_SACO01000004.1"/>
</dbReference>
<dbReference type="InterPro" id="IPR001647">
    <property type="entry name" value="HTH_TetR"/>
</dbReference>
<dbReference type="InterPro" id="IPR036271">
    <property type="entry name" value="Tet_transcr_reg_TetR-rel_C_sf"/>
</dbReference>
<keyword evidence="9" id="KW-1185">Reference proteome</keyword>
<dbReference type="PANTHER" id="PTHR47506">
    <property type="entry name" value="TRANSCRIPTIONAL REGULATORY PROTEIN"/>
    <property type="match status" value="1"/>
</dbReference>
<gene>
    <name evidence="8" type="ORF">EOE18_06740</name>
</gene>
<dbReference type="GO" id="GO:0003677">
    <property type="term" value="F:DNA binding"/>
    <property type="evidence" value="ECO:0007669"/>
    <property type="project" value="UniProtKB-UniRule"/>
</dbReference>
<keyword evidence="2" id="KW-0805">Transcription regulation</keyword>
<evidence type="ECO:0000256" key="4">
    <source>
        <dbReference type="ARBA" id="ARBA00023163"/>
    </source>
</evidence>
<feature type="compositionally biased region" description="Basic and acidic residues" evidence="6">
    <location>
        <begin position="1"/>
        <end position="24"/>
    </location>
</feature>
<keyword evidence="3 5" id="KW-0238">DNA-binding</keyword>
<feature type="domain" description="HTH tetR-type" evidence="7">
    <location>
        <begin position="39"/>
        <end position="99"/>
    </location>
</feature>
<evidence type="ECO:0000313" key="8">
    <source>
        <dbReference type="EMBL" id="RVU05684.1"/>
    </source>
</evidence>
<dbReference type="Gene3D" id="1.10.357.10">
    <property type="entry name" value="Tetracycline Repressor, domain 2"/>
    <property type="match status" value="1"/>
</dbReference>
<dbReference type="InterPro" id="IPR039538">
    <property type="entry name" value="BetI_C"/>
</dbReference>
<dbReference type="SUPFAM" id="SSF46689">
    <property type="entry name" value="Homeodomain-like"/>
    <property type="match status" value="1"/>
</dbReference>
<evidence type="ECO:0000256" key="1">
    <source>
        <dbReference type="ARBA" id="ARBA00022491"/>
    </source>
</evidence>
<protein>
    <submittedName>
        <fullName evidence="8">TetR/AcrR family transcriptional regulator</fullName>
    </submittedName>
</protein>
<evidence type="ECO:0000256" key="5">
    <source>
        <dbReference type="PROSITE-ProRule" id="PRU00335"/>
    </source>
</evidence>
<dbReference type="SUPFAM" id="SSF48498">
    <property type="entry name" value="Tetracyclin repressor-like, C-terminal domain"/>
    <property type="match status" value="1"/>
</dbReference>
<dbReference type="PROSITE" id="PS50977">
    <property type="entry name" value="HTH_TETR_2"/>
    <property type="match status" value="1"/>
</dbReference>